<keyword evidence="1" id="KW-0732">Signal</keyword>
<proteinExistence type="predicted"/>
<organism evidence="2 3">
    <name type="scientific">Solicola gregarius</name>
    <dbReference type="NCBI Taxonomy" id="2908642"/>
    <lineage>
        <taxon>Bacteria</taxon>
        <taxon>Bacillati</taxon>
        <taxon>Actinomycetota</taxon>
        <taxon>Actinomycetes</taxon>
        <taxon>Propionibacteriales</taxon>
        <taxon>Nocardioidaceae</taxon>
        <taxon>Solicola</taxon>
    </lineage>
</organism>
<accession>A0AA46YKP2</accession>
<dbReference type="RefSeq" id="WP_271633559.1">
    <property type="nucleotide sequence ID" value="NZ_CP094970.1"/>
</dbReference>
<evidence type="ECO:0000313" key="3">
    <source>
        <dbReference type="Proteomes" id="UP001164390"/>
    </source>
</evidence>
<gene>
    <name evidence="2" type="ORF">L0C25_20050</name>
</gene>
<dbReference type="KEGG" id="sgrg:L0C25_20050"/>
<evidence type="ECO:0000256" key="1">
    <source>
        <dbReference type="SAM" id="SignalP"/>
    </source>
</evidence>
<feature type="signal peptide" evidence="1">
    <location>
        <begin position="1"/>
        <end position="26"/>
    </location>
</feature>
<dbReference type="EMBL" id="CP094970">
    <property type="protein sequence ID" value="UYM04799.1"/>
    <property type="molecule type" value="Genomic_DNA"/>
</dbReference>
<reference evidence="2" key="1">
    <citation type="submission" date="2022-01" db="EMBL/GenBank/DDBJ databases">
        <title>Nocardioidaceae gen. sp. A5X3R13.</title>
        <authorList>
            <person name="Lopez Marin M.A."/>
            <person name="Uhlik O."/>
        </authorList>
    </citation>
    <scope>NUCLEOTIDE SEQUENCE</scope>
    <source>
        <strain evidence="2">A5X3R13</strain>
    </source>
</reference>
<evidence type="ECO:0000313" key="2">
    <source>
        <dbReference type="EMBL" id="UYM04799.1"/>
    </source>
</evidence>
<dbReference type="AlphaFoldDB" id="A0AA46YKP2"/>
<keyword evidence="3" id="KW-1185">Reference proteome</keyword>
<name>A0AA46YKP2_9ACTN</name>
<protein>
    <submittedName>
        <fullName evidence="2">Uncharacterized protein</fullName>
    </submittedName>
</protein>
<feature type="chain" id="PRO_5041365341" evidence="1">
    <location>
        <begin position="27"/>
        <end position="374"/>
    </location>
</feature>
<dbReference type="Proteomes" id="UP001164390">
    <property type="component" value="Chromosome"/>
</dbReference>
<sequence>MSHALTVLLAVATTATSVVLTPSAEAVEATDDRQATTVRIHPGTLAKGAPTSQARLVGTTIRDGRFRKRVRVLKPYPHVWIHGKARKGYIVGGDRKGYRARLWYVPRKGYAKRLQFGERDAYWISPSGRHASVVRSGRRRDRLSIRTIPGDKTISRWTARRIDVLDMRGARALVDVSARGREWVSWLRPKPDSMSTVVRRAGWWASARHNRLLTDEPAAKGGFAMVRLDKPTEVIWRRGMRGLAPRSISPDGRYLQSDIWRWRDGVPTKLVGIELRRMSDGRVVRRFRAKRLGWSSAWTGPHTFVVAAAGRSRTSMVRCRAGGRCVRFGRLVRTRHGVSPDVTLGVDLATGRTVASRTFGPRDRARGVPLTATS</sequence>